<dbReference type="Proteomes" id="UP000186817">
    <property type="component" value="Unassembled WGS sequence"/>
</dbReference>
<feature type="region of interest" description="Disordered" evidence="1">
    <location>
        <begin position="1224"/>
        <end position="1265"/>
    </location>
</feature>
<dbReference type="AlphaFoldDB" id="A0A1Q9E346"/>
<keyword evidence="3" id="KW-1185">Reference proteome</keyword>
<feature type="region of interest" description="Disordered" evidence="1">
    <location>
        <begin position="926"/>
        <end position="951"/>
    </location>
</feature>
<dbReference type="PANTHER" id="PTHR45982">
    <property type="entry name" value="REGULATOR OF CHROMOSOME CONDENSATION"/>
    <property type="match status" value="1"/>
</dbReference>
<dbReference type="InterPro" id="IPR009091">
    <property type="entry name" value="RCC1/BLIP-II"/>
</dbReference>
<dbReference type="OrthoDB" id="439380at2759"/>
<accession>A0A1Q9E346</accession>
<reference evidence="2 3" key="1">
    <citation type="submission" date="2016-02" db="EMBL/GenBank/DDBJ databases">
        <title>Genome analysis of coral dinoflagellate symbionts highlights evolutionary adaptations to a symbiotic lifestyle.</title>
        <authorList>
            <person name="Aranda M."/>
            <person name="Li Y."/>
            <person name="Liew Y.J."/>
            <person name="Baumgarten S."/>
            <person name="Simakov O."/>
            <person name="Wilson M."/>
            <person name="Piel J."/>
            <person name="Ashoor H."/>
            <person name="Bougouffa S."/>
            <person name="Bajic V.B."/>
            <person name="Ryu T."/>
            <person name="Ravasi T."/>
            <person name="Bayer T."/>
            <person name="Micklem G."/>
            <person name="Kim H."/>
            <person name="Bhak J."/>
            <person name="Lajeunesse T.C."/>
            <person name="Voolstra C.R."/>
        </authorList>
    </citation>
    <scope>NUCLEOTIDE SEQUENCE [LARGE SCALE GENOMIC DNA]</scope>
    <source>
        <strain evidence="2 3">CCMP2467</strain>
    </source>
</reference>
<feature type="region of interest" description="Disordered" evidence="1">
    <location>
        <begin position="672"/>
        <end position="693"/>
    </location>
</feature>
<name>A0A1Q9E346_SYMMI</name>
<sequence>MRAMDHGDASPCLLDQYQRKKDHATILEALESISFPASSRKNVRREGAKGEILGMCLGMTECYVKGPVPSRHTRQRPNLCRLLCDLARQELPGFHFTSIQARLRNGDSLTLHASRVQLSANARAFAAILGDGSVVTWGDADYGGDSDAVQEQLKNVQQIQATDGAFAAILSDGSVVSWGDAASGGDSSAVQDQLKTVKQIQASDFAFAALLGDGSVVTWGDAYSGGDSGAVQPQLTSVQQIQASDEAFAAILCNGSVVTWGDFLSGGDSSAVQHQLTNVHQIQATCDAFTAILGDGSVVTWGDANLGGECSAVQHQLKDVQRLQATCDAVAAILRDGSVVTWGHADYGGDSSTVQCQLKNVLQLQANDRAFAAILDDGAVVTWGAADHGGDSGAVQDKLKNVQQIQASKSAFAAILGNGSVVTWGSADNGGDSSAVKDQLKHVQQIQANAFAFAAILDNGCVVSWGNAVYGGDNSAAQDQLRSVQQIQASRAVFAAILGDGSVVTWGNAGIRSVNKDYAAELHVDKKDAGDSRILGLGSYIGGQLWVDDAVVQPAQVDSLPESPAKRRVLAYEPVDDVVYPLLDFDADSRQSVQDLIRPAARKWAQQNQQVLSNFATPRRLPTSDLRYYTSAQCSRCTGCYQLRGTAFRFECSVQERHWVRLLVGKAGECNGEPRESRLCSSSKKDEKKGATPEERLRVIAAADSILRDNMIPTPTAVAMRLEPKIASEHIQSILRWRRRVYGKSTEALRESEADFEEYSEKWRDPRGCPLYLTYTLRAFSWLAILTPFLLELARLNAAGHMDALYITADYTFRVDVYNFSLGLVSAVIRRKLAGTWRSTPWPLAAVLSATETGGGYLNAFRALAEALKRHGLPEPAQVSSDYFPGIKNAAAEVWPSAKLIHDIWHMRRNLLKNQRQATSKKRLRAEGLERCVQKKQKRQKSSKKPLPKLPPHLKHRPIWAFIRLLDYMAWLPTKAMFHIVAATVFARVRHVWGDGDFIDYFCHQYMVQIKEPEGSPSRCEWVWSARWWAGISSRAAMGQPPTQQPAESMNSKLKRDLRSLKPATTHSGIIENFARCVSQWSSPRTSDRSKKPMSLLGRECCSGVARNPSNWKPAFMAPISAILRRLRIRNSTWFDKHEGKMTFFCMGLDKPLHVPRGTAKAMVTQLQMRDAGKLQEHLVSYGILQRAAEQHPEALLQFDTTAFENLWLKYCVQWADGDVDENFDPTADKAGPEELVEGTPGSCQLRSPTTPVTSPERGPDLFGV</sequence>
<comment type="caution">
    <text evidence="2">The sequence shown here is derived from an EMBL/GenBank/DDBJ whole genome shotgun (WGS) entry which is preliminary data.</text>
</comment>
<dbReference type="Gene3D" id="2.130.10.30">
    <property type="entry name" value="Regulator of chromosome condensation 1/beta-lactamase-inhibitor protein II"/>
    <property type="match status" value="2"/>
</dbReference>
<dbReference type="PANTHER" id="PTHR45982:SF1">
    <property type="entry name" value="REGULATOR OF CHROMOSOME CONDENSATION"/>
    <property type="match status" value="1"/>
</dbReference>
<evidence type="ECO:0000313" key="2">
    <source>
        <dbReference type="EMBL" id="OLQ01852.1"/>
    </source>
</evidence>
<feature type="compositionally biased region" description="Polar residues" evidence="1">
    <location>
        <begin position="1242"/>
        <end position="1254"/>
    </location>
</feature>
<dbReference type="SUPFAM" id="SSF50985">
    <property type="entry name" value="RCC1/BLIP-II"/>
    <property type="match status" value="1"/>
</dbReference>
<evidence type="ECO:0000256" key="1">
    <source>
        <dbReference type="SAM" id="MobiDB-lite"/>
    </source>
</evidence>
<dbReference type="EMBL" id="LSRX01000279">
    <property type="protein sequence ID" value="OLQ01852.1"/>
    <property type="molecule type" value="Genomic_DNA"/>
</dbReference>
<evidence type="ECO:0000313" key="3">
    <source>
        <dbReference type="Proteomes" id="UP000186817"/>
    </source>
</evidence>
<proteinExistence type="predicted"/>
<dbReference type="InterPro" id="IPR051553">
    <property type="entry name" value="Ran_GTPase-activating"/>
</dbReference>
<protein>
    <submittedName>
        <fullName evidence="2">Putative E3 ubiquitin-protein ligase HERC1</fullName>
    </submittedName>
</protein>
<organism evidence="2 3">
    <name type="scientific">Symbiodinium microadriaticum</name>
    <name type="common">Dinoflagellate</name>
    <name type="synonym">Zooxanthella microadriatica</name>
    <dbReference type="NCBI Taxonomy" id="2951"/>
    <lineage>
        <taxon>Eukaryota</taxon>
        <taxon>Sar</taxon>
        <taxon>Alveolata</taxon>
        <taxon>Dinophyceae</taxon>
        <taxon>Suessiales</taxon>
        <taxon>Symbiodiniaceae</taxon>
        <taxon>Symbiodinium</taxon>
    </lineage>
</organism>
<feature type="compositionally biased region" description="Basic residues" evidence="1">
    <location>
        <begin position="934"/>
        <end position="951"/>
    </location>
</feature>
<gene>
    <name evidence="2" type="primary">HERC1</name>
    <name evidence="2" type="ORF">AK812_SmicGene15372</name>
</gene>